<feature type="compositionally biased region" description="Polar residues" evidence="1">
    <location>
        <begin position="22"/>
        <end position="40"/>
    </location>
</feature>
<evidence type="ECO:0000256" key="1">
    <source>
        <dbReference type="SAM" id="MobiDB-lite"/>
    </source>
</evidence>
<dbReference type="EMBL" id="GDIQ01007259">
    <property type="protein sequence ID" value="JAN87478.1"/>
    <property type="molecule type" value="Transcribed_RNA"/>
</dbReference>
<dbReference type="AlphaFoldDB" id="A0A0P6BRT8"/>
<organism evidence="2">
    <name type="scientific">Daphnia magna</name>
    <dbReference type="NCBI Taxonomy" id="35525"/>
    <lineage>
        <taxon>Eukaryota</taxon>
        <taxon>Metazoa</taxon>
        <taxon>Ecdysozoa</taxon>
        <taxon>Arthropoda</taxon>
        <taxon>Crustacea</taxon>
        <taxon>Branchiopoda</taxon>
        <taxon>Diplostraca</taxon>
        <taxon>Cladocera</taxon>
        <taxon>Anomopoda</taxon>
        <taxon>Daphniidae</taxon>
        <taxon>Daphnia</taxon>
    </lineage>
</organism>
<feature type="region of interest" description="Disordered" evidence="1">
    <location>
        <begin position="1"/>
        <end position="40"/>
    </location>
</feature>
<protein>
    <submittedName>
        <fullName evidence="2">Uncharacterized protein</fullName>
    </submittedName>
</protein>
<name>A0A0P6BRT8_9CRUS</name>
<feature type="compositionally biased region" description="Basic residues" evidence="1">
    <location>
        <begin position="1"/>
        <end position="10"/>
    </location>
</feature>
<evidence type="ECO:0000313" key="2">
    <source>
        <dbReference type="EMBL" id="JAN87478.1"/>
    </source>
</evidence>
<sequence length="75" mass="8490">MSSNKKKTRKTRIDHNSRLKGSATSLTNRSATKSSTSNTLTGCRAPGCNLLHKRLFITIEREIQNKCFNRKTTLH</sequence>
<reference evidence="2" key="1">
    <citation type="submission" date="2015-10" db="EMBL/GenBank/DDBJ databases">
        <title>EvidentialGene: Evidence-directed Construction of Complete mRNA Transcriptomes without Genomes.</title>
        <authorList>
            <person name="Gilbert D.G."/>
        </authorList>
    </citation>
    <scope>NUCLEOTIDE SEQUENCE</scope>
</reference>
<accession>A0A0P6BRT8</accession>
<proteinExistence type="predicted"/>